<keyword evidence="3" id="KW-1185">Reference proteome</keyword>
<evidence type="ECO:0000313" key="2">
    <source>
        <dbReference type="EMBL" id="OJJ88301.1"/>
    </source>
</evidence>
<feature type="region of interest" description="Disordered" evidence="1">
    <location>
        <begin position="1"/>
        <end position="50"/>
    </location>
</feature>
<dbReference type="EMBL" id="KV878889">
    <property type="protein sequence ID" value="OJJ88301.1"/>
    <property type="molecule type" value="Genomic_DNA"/>
</dbReference>
<dbReference type="RefSeq" id="XP_022404977.1">
    <property type="nucleotide sequence ID" value="XM_022539828.1"/>
</dbReference>
<dbReference type="Proteomes" id="UP000184300">
    <property type="component" value="Unassembled WGS sequence"/>
</dbReference>
<sequence length="320" mass="36651">PMPSPASSRTSTTHKPWSSGRILSPSQREAKRHNDRTTKRAKAEKQKDGLRDIQSQINHLQDLIHAHLGTKTRFLLTSTLCTLSRPLLEEGSYTILQLTNDILLQVRQVGTVDICTNERLNHDAIIRGVLGGWHTLRGMTYSCPLWKPLSQIDECIFMHSGVLTRLSMLTMIHTMLVAVIRNDSFACLPAWYRPRPTQMNFRHQLTADYFAWPGFRERLVVSDCEILTNRFFKGFASCFRLIWPYPISDIYEYDATSGLYLFSNTFQMHIRDIGMWTMCKEFFQNFPQLQDDMSVDTMEALVPAAPSTSVGVEPSFPSII</sequence>
<dbReference type="AlphaFoldDB" id="A0A1L9VWL4"/>
<organism evidence="2 3">
    <name type="scientific">Aspergillus glaucus CBS 516.65</name>
    <dbReference type="NCBI Taxonomy" id="1160497"/>
    <lineage>
        <taxon>Eukaryota</taxon>
        <taxon>Fungi</taxon>
        <taxon>Dikarya</taxon>
        <taxon>Ascomycota</taxon>
        <taxon>Pezizomycotina</taxon>
        <taxon>Eurotiomycetes</taxon>
        <taxon>Eurotiomycetidae</taxon>
        <taxon>Eurotiales</taxon>
        <taxon>Aspergillaceae</taxon>
        <taxon>Aspergillus</taxon>
        <taxon>Aspergillus subgen. Aspergillus</taxon>
    </lineage>
</organism>
<feature type="non-terminal residue" evidence="2">
    <location>
        <position position="1"/>
    </location>
</feature>
<dbReference type="InterPro" id="IPR021833">
    <property type="entry name" value="DUF3425"/>
</dbReference>
<evidence type="ECO:0000313" key="3">
    <source>
        <dbReference type="Proteomes" id="UP000184300"/>
    </source>
</evidence>
<evidence type="ECO:0008006" key="4">
    <source>
        <dbReference type="Google" id="ProtNLM"/>
    </source>
</evidence>
<name>A0A1L9VWL4_ASPGL</name>
<dbReference type="VEuPathDB" id="FungiDB:ASPGLDRAFT_117003"/>
<dbReference type="GeneID" id="34456089"/>
<accession>A0A1L9VWL4</accession>
<feature type="compositionally biased region" description="Basic and acidic residues" evidence="1">
    <location>
        <begin position="35"/>
        <end position="50"/>
    </location>
</feature>
<proteinExistence type="predicted"/>
<gene>
    <name evidence="2" type="ORF">ASPGLDRAFT_117003</name>
</gene>
<evidence type="ECO:0000256" key="1">
    <source>
        <dbReference type="SAM" id="MobiDB-lite"/>
    </source>
</evidence>
<reference evidence="3" key="1">
    <citation type="journal article" date="2017" name="Genome Biol.">
        <title>Comparative genomics reveals high biological diversity and specific adaptations in the industrially and medically important fungal genus Aspergillus.</title>
        <authorList>
            <person name="de Vries R.P."/>
            <person name="Riley R."/>
            <person name="Wiebenga A."/>
            <person name="Aguilar-Osorio G."/>
            <person name="Amillis S."/>
            <person name="Uchima C.A."/>
            <person name="Anderluh G."/>
            <person name="Asadollahi M."/>
            <person name="Askin M."/>
            <person name="Barry K."/>
            <person name="Battaglia E."/>
            <person name="Bayram O."/>
            <person name="Benocci T."/>
            <person name="Braus-Stromeyer S.A."/>
            <person name="Caldana C."/>
            <person name="Canovas D."/>
            <person name="Cerqueira G.C."/>
            <person name="Chen F."/>
            <person name="Chen W."/>
            <person name="Choi C."/>
            <person name="Clum A."/>
            <person name="Dos Santos R.A."/>
            <person name="Damasio A.R."/>
            <person name="Diallinas G."/>
            <person name="Emri T."/>
            <person name="Fekete E."/>
            <person name="Flipphi M."/>
            <person name="Freyberg S."/>
            <person name="Gallo A."/>
            <person name="Gournas C."/>
            <person name="Habgood R."/>
            <person name="Hainaut M."/>
            <person name="Harispe M.L."/>
            <person name="Henrissat B."/>
            <person name="Hilden K.S."/>
            <person name="Hope R."/>
            <person name="Hossain A."/>
            <person name="Karabika E."/>
            <person name="Karaffa L."/>
            <person name="Karanyi Z."/>
            <person name="Krasevec N."/>
            <person name="Kuo A."/>
            <person name="Kusch H."/>
            <person name="LaButti K."/>
            <person name="Lagendijk E.L."/>
            <person name="Lapidus A."/>
            <person name="Levasseur A."/>
            <person name="Lindquist E."/>
            <person name="Lipzen A."/>
            <person name="Logrieco A.F."/>
            <person name="MacCabe A."/>
            <person name="Maekelae M.R."/>
            <person name="Malavazi I."/>
            <person name="Melin P."/>
            <person name="Meyer V."/>
            <person name="Mielnichuk N."/>
            <person name="Miskei M."/>
            <person name="Molnar A.P."/>
            <person name="Mule G."/>
            <person name="Ngan C.Y."/>
            <person name="Orejas M."/>
            <person name="Orosz E."/>
            <person name="Ouedraogo J.P."/>
            <person name="Overkamp K.M."/>
            <person name="Park H.-S."/>
            <person name="Perrone G."/>
            <person name="Piumi F."/>
            <person name="Punt P.J."/>
            <person name="Ram A.F."/>
            <person name="Ramon A."/>
            <person name="Rauscher S."/>
            <person name="Record E."/>
            <person name="Riano-Pachon D.M."/>
            <person name="Robert V."/>
            <person name="Roehrig J."/>
            <person name="Ruller R."/>
            <person name="Salamov A."/>
            <person name="Salih N.S."/>
            <person name="Samson R.A."/>
            <person name="Sandor E."/>
            <person name="Sanguinetti M."/>
            <person name="Schuetze T."/>
            <person name="Sepcic K."/>
            <person name="Shelest E."/>
            <person name="Sherlock G."/>
            <person name="Sophianopoulou V."/>
            <person name="Squina F.M."/>
            <person name="Sun H."/>
            <person name="Susca A."/>
            <person name="Todd R.B."/>
            <person name="Tsang A."/>
            <person name="Unkles S.E."/>
            <person name="van de Wiele N."/>
            <person name="van Rossen-Uffink D."/>
            <person name="Oliveira J.V."/>
            <person name="Vesth T.C."/>
            <person name="Visser J."/>
            <person name="Yu J.-H."/>
            <person name="Zhou M."/>
            <person name="Andersen M.R."/>
            <person name="Archer D.B."/>
            <person name="Baker S.E."/>
            <person name="Benoit I."/>
            <person name="Brakhage A.A."/>
            <person name="Braus G.H."/>
            <person name="Fischer R."/>
            <person name="Frisvad J.C."/>
            <person name="Goldman G.H."/>
            <person name="Houbraken J."/>
            <person name="Oakley B."/>
            <person name="Pocsi I."/>
            <person name="Scazzocchio C."/>
            <person name="Seiboth B."/>
            <person name="vanKuyk P.A."/>
            <person name="Wortman J."/>
            <person name="Dyer P.S."/>
            <person name="Grigoriev I.V."/>
        </authorList>
    </citation>
    <scope>NUCLEOTIDE SEQUENCE [LARGE SCALE GENOMIC DNA]</scope>
    <source>
        <strain evidence="3">CBS 516.65</strain>
    </source>
</reference>
<dbReference type="PANTHER" id="PTHR37012:SF7">
    <property type="entry name" value="B-ZIP TRANSCRIPTION FACTOR (EUROFUNG)-RELATED"/>
    <property type="match status" value="1"/>
</dbReference>
<dbReference type="PANTHER" id="PTHR37012">
    <property type="entry name" value="B-ZIP TRANSCRIPTION FACTOR (EUROFUNG)-RELATED"/>
    <property type="match status" value="1"/>
</dbReference>
<dbReference type="OrthoDB" id="5086080at2759"/>
<dbReference type="Pfam" id="PF11905">
    <property type="entry name" value="DUF3425"/>
    <property type="match status" value="1"/>
</dbReference>
<feature type="compositionally biased region" description="Polar residues" evidence="1">
    <location>
        <begin position="1"/>
        <end position="16"/>
    </location>
</feature>
<protein>
    <recommendedName>
        <fullName evidence="4">BZIP domain-containing protein</fullName>
    </recommendedName>
</protein>